<evidence type="ECO:0000259" key="1">
    <source>
        <dbReference type="Pfam" id="PF06985"/>
    </source>
</evidence>
<dbReference type="Pfam" id="PF26639">
    <property type="entry name" value="Het-6_barrel"/>
    <property type="match status" value="1"/>
</dbReference>
<reference evidence="2" key="1">
    <citation type="journal article" date="2021" name="Nat. Commun.">
        <title>Genetic determinants of endophytism in the Arabidopsis root mycobiome.</title>
        <authorList>
            <person name="Mesny F."/>
            <person name="Miyauchi S."/>
            <person name="Thiergart T."/>
            <person name="Pickel B."/>
            <person name="Atanasova L."/>
            <person name="Karlsson M."/>
            <person name="Huettel B."/>
            <person name="Barry K.W."/>
            <person name="Haridas S."/>
            <person name="Chen C."/>
            <person name="Bauer D."/>
            <person name="Andreopoulos W."/>
            <person name="Pangilinan J."/>
            <person name="LaButti K."/>
            <person name="Riley R."/>
            <person name="Lipzen A."/>
            <person name="Clum A."/>
            <person name="Drula E."/>
            <person name="Henrissat B."/>
            <person name="Kohler A."/>
            <person name="Grigoriev I.V."/>
            <person name="Martin F.M."/>
            <person name="Hacquard S."/>
        </authorList>
    </citation>
    <scope>NUCLEOTIDE SEQUENCE</scope>
    <source>
        <strain evidence="2">MPI-SDFR-AT-0073</strain>
    </source>
</reference>
<dbReference type="Proteomes" id="UP000758603">
    <property type="component" value="Unassembled WGS sequence"/>
</dbReference>
<proteinExistence type="predicted"/>
<dbReference type="GeneID" id="70131823"/>
<feature type="domain" description="Heterokaryon incompatibility" evidence="1">
    <location>
        <begin position="101"/>
        <end position="248"/>
    </location>
</feature>
<dbReference type="PANTHER" id="PTHR24148:SF82">
    <property type="entry name" value="HETEROKARYON INCOMPATIBILITY DOMAIN-CONTAINING PROTEIN"/>
    <property type="match status" value="1"/>
</dbReference>
<organism evidence="2 3">
    <name type="scientific">Truncatella angustata</name>
    <dbReference type="NCBI Taxonomy" id="152316"/>
    <lineage>
        <taxon>Eukaryota</taxon>
        <taxon>Fungi</taxon>
        <taxon>Dikarya</taxon>
        <taxon>Ascomycota</taxon>
        <taxon>Pezizomycotina</taxon>
        <taxon>Sordariomycetes</taxon>
        <taxon>Xylariomycetidae</taxon>
        <taxon>Amphisphaeriales</taxon>
        <taxon>Sporocadaceae</taxon>
        <taxon>Truncatella</taxon>
    </lineage>
</organism>
<evidence type="ECO:0000313" key="3">
    <source>
        <dbReference type="Proteomes" id="UP000758603"/>
    </source>
</evidence>
<keyword evidence="3" id="KW-1185">Reference proteome</keyword>
<evidence type="ECO:0000313" key="2">
    <source>
        <dbReference type="EMBL" id="KAH6652545.1"/>
    </source>
</evidence>
<dbReference type="Pfam" id="PF06985">
    <property type="entry name" value="HET"/>
    <property type="match status" value="1"/>
</dbReference>
<dbReference type="InterPro" id="IPR010730">
    <property type="entry name" value="HET"/>
</dbReference>
<protein>
    <submittedName>
        <fullName evidence="2">Heterokaryon incompatibility protein-domain-containing protein</fullName>
    </submittedName>
</protein>
<dbReference type="OrthoDB" id="2504919at2759"/>
<comment type="caution">
    <text evidence="2">The sequence shown here is derived from an EMBL/GenBank/DDBJ whole genome shotgun (WGS) entry which is preliminary data.</text>
</comment>
<dbReference type="AlphaFoldDB" id="A0A9P8ZVE9"/>
<dbReference type="PANTHER" id="PTHR24148">
    <property type="entry name" value="ANKYRIN REPEAT DOMAIN-CONTAINING PROTEIN 39 HOMOLOG-RELATED"/>
    <property type="match status" value="1"/>
</dbReference>
<dbReference type="EMBL" id="JAGPXC010000005">
    <property type="protein sequence ID" value="KAH6652545.1"/>
    <property type="molecule type" value="Genomic_DNA"/>
</dbReference>
<name>A0A9P8ZVE9_9PEZI</name>
<dbReference type="RefSeq" id="XP_045956822.1">
    <property type="nucleotide sequence ID" value="XM_046102931.1"/>
</dbReference>
<gene>
    <name evidence="2" type="ORF">BKA67DRAFT_566860</name>
</gene>
<accession>A0A9P8ZVE9</accession>
<sequence length="651" mass="74079">MYCRGPIRTHFANMDRFSVKYDQTRLNLANAAAQEEQRRRAMHEEVSATKAFEPAVLSEFYKYQRIYEPNTTRRLVLEPGIDREPLRGHLRTFAISEAEHYSALSYVWGAPDFSETILLEGKRLAITPSLATALKHFRLPTARRLLWVDQICINQKDIFERNKQVQLMHAIFREATRVLVWLGPDEEAYASKAFQLCQSISSIVEDGLLYTLCKKAGAEFNWIPKKHWKALRELTQRPWFKRVWIPQEIGTETPAEIHWGTMHIDWDVLNQAMKNLDRLWELKKVHDIETQCITVLHGRFVRSSEDRGDRAHSDFVYQLFLSARSSATDPRDYIFSKLGHYSAWVESEQAVVIEPDYDNSVHAIYHELAIRILRTSPYLLILNMTTSPTSPPLPSWVPCWHSAHFPGNLIGHPGRYSASKDTSHIARFEGNFKQLILSGIVIDTISKIGDTYHRFNLSSKSSSQQLHDDWIMAFSTFPGYSNSKPGFRTEPKYLLQPNLDSLEVFLDVFAPAKCVADVSPIAMAYASGIAALSKTFSSFWFPSQGDSRKLVDFKASSTRPSIWMQVAAEHSSNRKFAVTKKGYMLMAPPGAAKGDKICVIFGGETPFILRPQDSSENYILLGEAYVAGLMNGQAIAKLDSGELSARTFRIH</sequence>
<dbReference type="InterPro" id="IPR052895">
    <property type="entry name" value="HetReg/Transcr_Mod"/>
</dbReference>